<dbReference type="Proteomes" id="UP001620514">
    <property type="component" value="Unassembled WGS sequence"/>
</dbReference>
<dbReference type="Gene3D" id="3.40.50.1820">
    <property type="entry name" value="alpha/beta hydrolase"/>
    <property type="match status" value="1"/>
</dbReference>
<comment type="caution">
    <text evidence="2">The sequence shown here is derived from an EMBL/GenBank/DDBJ whole genome shotgun (WGS) entry which is preliminary data.</text>
</comment>
<accession>A0ABW8MHK7</accession>
<evidence type="ECO:0000259" key="1">
    <source>
        <dbReference type="Pfam" id="PF12146"/>
    </source>
</evidence>
<dbReference type="RefSeq" id="WP_404607723.1">
    <property type="nucleotide sequence ID" value="NZ_JBIYDN010000008.1"/>
</dbReference>
<reference evidence="2 3" key="1">
    <citation type="submission" date="2024-10" db="EMBL/GenBank/DDBJ databases">
        <authorList>
            <person name="Deangelis K."/>
            <person name="Huntemann M."/>
            <person name="Clum A."/>
            <person name="Wang J."/>
            <person name="Palaniappan K."/>
            <person name="Ritter S."/>
            <person name="Chen I.-M."/>
            <person name="Stamatis D."/>
            <person name="Reddy T."/>
            <person name="O'Malley R."/>
            <person name="Daum C."/>
            <person name="Ng V."/>
            <person name="Ivanova N."/>
            <person name="Kyrpides N."/>
            <person name="Woyke T."/>
        </authorList>
    </citation>
    <scope>NUCLEOTIDE SEQUENCE [LARGE SCALE GENOMIC DNA]</scope>
    <source>
        <strain evidence="2 3">GAS97</strain>
    </source>
</reference>
<dbReference type="InterPro" id="IPR022742">
    <property type="entry name" value="Hydrolase_4"/>
</dbReference>
<reference evidence="2 3" key="2">
    <citation type="submission" date="2024-11" db="EMBL/GenBank/DDBJ databases">
        <title>Using genomics to understand microbial adaptation to soil warming.</title>
        <authorList>
            <person name="Deangelis K.M. PhD."/>
        </authorList>
    </citation>
    <scope>NUCLEOTIDE SEQUENCE [LARGE SCALE GENOMIC DNA]</scope>
    <source>
        <strain evidence="2 3">GAS97</strain>
    </source>
</reference>
<dbReference type="InterPro" id="IPR029058">
    <property type="entry name" value="AB_hydrolase_fold"/>
</dbReference>
<feature type="domain" description="Serine aminopeptidase S33" evidence="1">
    <location>
        <begin position="105"/>
        <end position="316"/>
    </location>
</feature>
<evidence type="ECO:0000313" key="2">
    <source>
        <dbReference type="EMBL" id="MFK4443178.1"/>
    </source>
</evidence>
<dbReference type="EMBL" id="JBIYDN010000008">
    <property type="protein sequence ID" value="MFK4443178.1"/>
    <property type="molecule type" value="Genomic_DNA"/>
</dbReference>
<sequence length="383" mass="42634">MSDASDESEKQNVLQRRRFLQGAALTLVTTTVMPTSASAASTQIVAEDYWAQKGAVKLYLYRKRLADGTNAGAAQRPVLFLVHGSSFSGRGGFDLQVPGLPNYSFMDELARYGFDVWTMDHENYGRSSKTESNSNIRSGVDDLKAALPIVEHVTGQKKVMFYGQSSGSIRLGVFAMEEPERVDRMVLDAFTYTGEGAPEIMKRRANIANLTASNFRPTSQASFDDIFSRDDPSTFDQAVPKALGDYELKLTNRTPNGTYVDMAIHMPMVDPKRLQCSVCMTRAEHDGNATDAELLDFFSQLPNKDKQFCEIKGVAHVAVLGINRHRIWHVMHAFFTMPPQAGDLHSRCSPVLLSDDMATRHGATAPLYPAQLERQRRNARPVW</sequence>
<evidence type="ECO:0000313" key="3">
    <source>
        <dbReference type="Proteomes" id="UP001620514"/>
    </source>
</evidence>
<proteinExistence type="predicted"/>
<organism evidence="2 3">
    <name type="scientific">Caballeronia udeis</name>
    <dbReference type="NCBI Taxonomy" id="1232866"/>
    <lineage>
        <taxon>Bacteria</taxon>
        <taxon>Pseudomonadati</taxon>
        <taxon>Pseudomonadota</taxon>
        <taxon>Betaproteobacteria</taxon>
        <taxon>Burkholderiales</taxon>
        <taxon>Burkholderiaceae</taxon>
        <taxon>Caballeronia</taxon>
    </lineage>
</organism>
<dbReference type="SUPFAM" id="SSF53474">
    <property type="entry name" value="alpha/beta-Hydrolases"/>
    <property type="match status" value="1"/>
</dbReference>
<dbReference type="InterPro" id="IPR006311">
    <property type="entry name" value="TAT_signal"/>
</dbReference>
<dbReference type="PROSITE" id="PS51318">
    <property type="entry name" value="TAT"/>
    <property type="match status" value="1"/>
</dbReference>
<protein>
    <submittedName>
        <fullName evidence="2">Pimeloyl-ACP methyl ester carboxylesterase</fullName>
    </submittedName>
</protein>
<dbReference type="Pfam" id="PF12146">
    <property type="entry name" value="Hydrolase_4"/>
    <property type="match status" value="1"/>
</dbReference>
<name>A0ABW8MHK7_9BURK</name>
<keyword evidence="3" id="KW-1185">Reference proteome</keyword>
<gene>
    <name evidence="2" type="ORF">ABH943_003200</name>
</gene>